<dbReference type="Pfam" id="PF07470">
    <property type="entry name" value="Glyco_hydro_88"/>
    <property type="match status" value="1"/>
</dbReference>
<reference evidence="2 3" key="1">
    <citation type="submission" date="2021-12" db="EMBL/GenBank/DDBJ databases">
        <title>Genome sequencing of bacteria with rrn-lacking chromosome and rrn-plasmid.</title>
        <authorList>
            <person name="Anda M."/>
            <person name="Iwasaki W."/>
        </authorList>
    </citation>
    <scope>NUCLEOTIDE SEQUENCE [LARGE SCALE GENOMIC DNA]</scope>
    <source>
        <strain evidence="2 3">NBRC 101262</strain>
        <plasmid evidence="2 3">pPP8</plasmid>
    </source>
</reference>
<keyword evidence="1" id="KW-0378">Hydrolase</keyword>
<proteinExistence type="predicted"/>
<evidence type="ECO:0008006" key="4">
    <source>
        <dbReference type="Google" id="ProtNLM"/>
    </source>
</evidence>
<dbReference type="EMBL" id="AP025300">
    <property type="protein sequence ID" value="BDD02349.1"/>
    <property type="molecule type" value="Genomic_DNA"/>
</dbReference>
<dbReference type="InterPro" id="IPR010905">
    <property type="entry name" value="Glyco_hydro_88"/>
</dbReference>
<name>A0ABN6LK47_9BACT</name>
<evidence type="ECO:0000313" key="3">
    <source>
        <dbReference type="Proteomes" id="UP001354989"/>
    </source>
</evidence>
<dbReference type="Proteomes" id="UP001354989">
    <property type="component" value="Plasmid pPP8"/>
</dbReference>
<dbReference type="PANTHER" id="PTHR33886">
    <property type="entry name" value="UNSATURATED RHAMNOGALACTURONAN HYDROLASE (EUROFUNG)"/>
    <property type="match status" value="1"/>
</dbReference>
<evidence type="ECO:0000256" key="1">
    <source>
        <dbReference type="ARBA" id="ARBA00022801"/>
    </source>
</evidence>
<gene>
    <name evidence="2" type="ORF">PEPS_46290</name>
</gene>
<dbReference type="Gene3D" id="1.50.10.10">
    <property type="match status" value="1"/>
</dbReference>
<dbReference type="PANTHER" id="PTHR33886:SF8">
    <property type="entry name" value="UNSATURATED RHAMNOGALACTURONAN HYDROLASE (EUROFUNG)"/>
    <property type="match status" value="1"/>
</dbReference>
<sequence length="373" mass="43016">MRKSLIFNLVLCLIIGSSFTNKKIKPETVKVQMQQVANWQIVHFKDLYSGREKAHHPRDWTNAAFYVGLSAYAKMADTDTYFRWLKDVAEQQKYTLHWRKYMADDLAVGQMYFSLYDKYGDKEMIAPTQKRFDWIMANPSKEPITLDNYKHMQRWTWCDALFMAPPVLAELARVTQNETYTKFMMSEYEATKAHLFDTEEHLFYRDNSFIGKEKNGKKIFWSRGNGWVFAGLCLIMDQYEEGSKAHQYFKKLYLEMAPKVAQLQMKNGLWAMSLLDSKNYPQKETSGSGFFTYGLAWGINHGYLDKATYEPVVKKAWLGLGKCINKDGMLSFVQPIGAAPGESSADQTEVYGSGAFLLAGSEVFKLYNDKSSL</sequence>
<geneLocation type="plasmid" evidence="2 3">
    <name>pPP8</name>
</geneLocation>
<keyword evidence="2" id="KW-0614">Plasmid</keyword>
<dbReference type="InterPro" id="IPR052043">
    <property type="entry name" value="PolySaccharide_Degr_Enz"/>
</dbReference>
<protein>
    <recommendedName>
        <fullName evidence="4">Glycoside hydrolase family 88 protein</fullName>
    </recommendedName>
</protein>
<keyword evidence="3" id="KW-1185">Reference proteome</keyword>
<dbReference type="SUPFAM" id="SSF48208">
    <property type="entry name" value="Six-hairpin glycosidases"/>
    <property type="match status" value="1"/>
</dbReference>
<accession>A0ABN6LK47</accession>
<organism evidence="2 3">
    <name type="scientific">Persicobacter psychrovividus</name>
    <dbReference type="NCBI Taxonomy" id="387638"/>
    <lineage>
        <taxon>Bacteria</taxon>
        <taxon>Pseudomonadati</taxon>
        <taxon>Bacteroidota</taxon>
        <taxon>Cytophagia</taxon>
        <taxon>Cytophagales</taxon>
        <taxon>Persicobacteraceae</taxon>
        <taxon>Persicobacter</taxon>
    </lineage>
</organism>
<dbReference type="RefSeq" id="WP_338399509.1">
    <property type="nucleotide sequence ID" value="NZ_AP025300.1"/>
</dbReference>
<evidence type="ECO:0000313" key="2">
    <source>
        <dbReference type="EMBL" id="BDD02349.1"/>
    </source>
</evidence>
<dbReference type="InterPro" id="IPR012341">
    <property type="entry name" value="6hp_glycosidase-like_sf"/>
</dbReference>
<dbReference type="InterPro" id="IPR008928">
    <property type="entry name" value="6-hairpin_glycosidase_sf"/>
</dbReference>